<evidence type="ECO:0000313" key="1">
    <source>
        <dbReference type="EMBL" id="CAE8594541.1"/>
    </source>
</evidence>
<dbReference type="Proteomes" id="UP000654075">
    <property type="component" value="Unassembled WGS sequence"/>
</dbReference>
<dbReference type="AlphaFoldDB" id="A0A813E2B7"/>
<organism evidence="1 2">
    <name type="scientific">Polarella glacialis</name>
    <name type="common">Dinoflagellate</name>
    <dbReference type="NCBI Taxonomy" id="89957"/>
    <lineage>
        <taxon>Eukaryota</taxon>
        <taxon>Sar</taxon>
        <taxon>Alveolata</taxon>
        <taxon>Dinophyceae</taxon>
        <taxon>Suessiales</taxon>
        <taxon>Suessiaceae</taxon>
        <taxon>Polarella</taxon>
    </lineage>
</organism>
<reference evidence="1" key="1">
    <citation type="submission" date="2021-02" db="EMBL/GenBank/DDBJ databases">
        <authorList>
            <person name="Dougan E. K."/>
            <person name="Rhodes N."/>
            <person name="Thang M."/>
            <person name="Chan C."/>
        </authorList>
    </citation>
    <scope>NUCLEOTIDE SEQUENCE</scope>
</reference>
<dbReference type="EMBL" id="CAJNNV010007155">
    <property type="protein sequence ID" value="CAE8594541.1"/>
    <property type="molecule type" value="Genomic_DNA"/>
</dbReference>
<feature type="non-terminal residue" evidence="1">
    <location>
        <position position="1"/>
    </location>
</feature>
<comment type="caution">
    <text evidence="1">The sequence shown here is derived from an EMBL/GenBank/DDBJ whole genome shotgun (WGS) entry which is preliminary data.</text>
</comment>
<proteinExistence type="predicted"/>
<name>A0A813E2B7_POLGL</name>
<evidence type="ECO:0000313" key="2">
    <source>
        <dbReference type="Proteomes" id="UP000654075"/>
    </source>
</evidence>
<accession>A0A813E2B7</accession>
<keyword evidence="2" id="KW-1185">Reference proteome</keyword>
<gene>
    <name evidence="1" type="ORF">PGLA1383_LOCUS13081</name>
</gene>
<sequence>AIAAASERLWKALGVRWLAATAGRPVPVSAIRCGWEAPSAVAGKLPLYLARCHYQQGMMLGKSGGNFQGCNFGYGGREAQELDCVSCQSHMMVPTYQLMNKRGVI</sequence>
<protein>
    <submittedName>
        <fullName evidence="1">Uncharacterized protein</fullName>
    </submittedName>
</protein>